<proteinExistence type="predicted"/>
<dbReference type="Proteomes" id="UP000325558">
    <property type="component" value="Unassembled WGS sequence"/>
</dbReference>
<dbReference type="OrthoDB" id="1577640at2759"/>
<protein>
    <recommendedName>
        <fullName evidence="3">Fungal N-terminal domain-containing protein</fullName>
    </recommendedName>
</protein>
<dbReference type="AlphaFoldDB" id="A0A5N6YBU2"/>
<feature type="region of interest" description="Disordered" evidence="1">
    <location>
        <begin position="172"/>
        <end position="207"/>
    </location>
</feature>
<evidence type="ECO:0008006" key="3">
    <source>
        <dbReference type="Google" id="ProtNLM"/>
    </source>
</evidence>
<evidence type="ECO:0000256" key="1">
    <source>
        <dbReference type="SAM" id="MobiDB-lite"/>
    </source>
</evidence>
<organism evidence="2">
    <name type="scientific">Aspergillus arachidicola</name>
    <dbReference type="NCBI Taxonomy" id="656916"/>
    <lineage>
        <taxon>Eukaryota</taxon>
        <taxon>Fungi</taxon>
        <taxon>Dikarya</taxon>
        <taxon>Ascomycota</taxon>
        <taxon>Pezizomycotina</taxon>
        <taxon>Eurotiomycetes</taxon>
        <taxon>Eurotiomycetidae</taxon>
        <taxon>Eurotiales</taxon>
        <taxon>Aspergillaceae</taxon>
        <taxon>Aspergillus</taxon>
        <taxon>Aspergillus subgen. Circumdati</taxon>
    </lineage>
</organism>
<sequence length="368" mass="40530">MTDPFSVGAGVIGVLSLGITVCQGLAAYYGPFTQFDNETKALVQKAEGLTSTLKQLEALLKRLWNPLSSPPDEVHLVTQRIKDCQVELEGLSHSLAKCRGCDATTAIKKSDWYYARKALYPFKRGTLISLTGTVSDLQSNLDTALLILNLYVPTHVSENAFHQPPSIQGIVQTAGRSSDPDPFRATADLSGHPEFPTSRRHQSTSTAARNAPITLHPVWACGKHQLNFLYMPTGNVPAVEREATTIFHRRYVFCNQLLGFSIQFSMNAVSGAGGFTILPSFDFRRVVPNDTPAFRLIGDFKSMLTERSSGVSPDRVLLQLQCLFEKGEASPNDILSDGTNLLRVSYCMPGDKAQEPKANEDISMRWIY</sequence>
<accession>A0A5N6YBU2</accession>
<evidence type="ECO:0000313" key="2">
    <source>
        <dbReference type="EMBL" id="KAE8342955.1"/>
    </source>
</evidence>
<dbReference type="EMBL" id="ML737131">
    <property type="protein sequence ID" value="KAE8342955.1"/>
    <property type="molecule type" value="Genomic_DNA"/>
</dbReference>
<name>A0A5N6YBU2_9EURO</name>
<reference evidence="2" key="1">
    <citation type="submission" date="2019-04" db="EMBL/GenBank/DDBJ databases">
        <title>Friends and foes A comparative genomics study of 23 Aspergillus species from section Flavi.</title>
        <authorList>
            <consortium name="DOE Joint Genome Institute"/>
            <person name="Kjaerbolling I."/>
            <person name="Vesth T."/>
            <person name="Frisvad J.C."/>
            <person name="Nybo J.L."/>
            <person name="Theobald S."/>
            <person name="Kildgaard S."/>
            <person name="Isbrandt T."/>
            <person name="Kuo A."/>
            <person name="Sato A."/>
            <person name="Lyhne E.K."/>
            <person name="Kogle M.E."/>
            <person name="Wiebenga A."/>
            <person name="Kun R.S."/>
            <person name="Lubbers R.J."/>
            <person name="Makela M.R."/>
            <person name="Barry K."/>
            <person name="Chovatia M."/>
            <person name="Clum A."/>
            <person name="Daum C."/>
            <person name="Haridas S."/>
            <person name="He G."/>
            <person name="LaButti K."/>
            <person name="Lipzen A."/>
            <person name="Mondo S."/>
            <person name="Riley R."/>
            <person name="Salamov A."/>
            <person name="Simmons B.A."/>
            <person name="Magnuson J.K."/>
            <person name="Henrissat B."/>
            <person name="Mortensen U.H."/>
            <person name="Larsen T.O."/>
            <person name="Devries R.P."/>
            <person name="Grigoriev I.V."/>
            <person name="Machida M."/>
            <person name="Baker S.E."/>
            <person name="Andersen M.R."/>
        </authorList>
    </citation>
    <scope>NUCLEOTIDE SEQUENCE</scope>
    <source>
        <strain evidence="2">CBS 117612</strain>
    </source>
</reference>
<gene>
    <name evidence="2" type="ORF">BDV24DRAFT_173359</name>
</gene>